<dbReference type="AlphaFoldDB" id="A0A1Q8Q6D9"/>
<proteinExistence type="predicted"/>
<reference evidence="1 2" key="1">
    <citation type="submission" date="2016-12" db="EMBL/GenBank/DDBJ databases">
        <title>Domibacillus antri genome sequencing.</title>
        <authorList>
            <person name="Verma A."/>
            <person name="Krishnamurthi S."/>
        </authorList>
    </citation>
    <scope>NUCLEOTIDE SEQUENCE [LARGE SCALE GENOMIC DNA]</scope>
    <source>
        <strain evidence="1 2">XD80</strain>
    </source>
</reference>
<dbReference type="Proteomes" id="UP000185568">
    <property type="component" value="Unassembled WGS sequence"/>
</dbReference>
<protein>
    <submittedName>
        <fullName evidence="1">Uncharacterized protein</fullName>
    </submittedName>
</protein>
<evidence type="ECO:0000313" key="2">
    <source>
        <dbReference type="Proteomes" id="UP000185568"/>
    </source>
</evidence>
<dbReference type="RefSeq" id="WP_075398045.1">
    <property type="nucleotide sequence ID" value="NZ_MSDU01000013.1"/>
</dbReference>
<organism evidence="1 2">
    <name type="scientific">Domibacillus antri</name>
    <dbReference type="NCBI Taxonomy" id="1714264"/>
    <lineage>
        <taxon>Bacteria</taxon>
        <taxon>Bacillati</taxon>
        <taxon>Bacillota</taxon>
        <taxon>Bacilli</taxon>
        <taxon>Bacillales</taxon>
        <taxon>Bacillaceae</taxon>
        <taxon>Domibacillus</taxon>
    </lineage>
</organism>
<dbReference type="EMBL" id="MSDU01000013">
    <property type="protein sequence ID" value="OLN22916.1"/>
    <property type="molecule type" value="Genomic_DNA"/>
</dbReference>
<name>A0A1Q8Q6D9_9BACI</name>
<evidence type="ECO:0000313" key="1">
    <source>
        <dbReference type="EMBL" id="OLN22916.1"/>
    </source>
</evidence>
<sequence length="189" mass="22760">MFKKVMFSWAKEMDKERQRNIKQEKKYLISVENTVRERMMEIDDIVDPMLSKVREVGYLDLDDENISQETKVNKSSEVTDEIEVSINQLEERKYLFRVPNNIFTKYENYMDETIKFGRLLLETAQAYNKYYAFQYLNTNKDFLGEEELEVLETLQRESWGRIARKLDNQISDQYAKTVEYLGYVFDEID</sequence>
<gene>
    <name evidence="1" type="ORF">BTO30_07160</name>
</gene>
<comment type="caution">
    <text evidence="1">The sequence shown here is derived from an EMBL/GenBank/DDBJ whole genome shotgun (WGS) entry which is preliminary data.</text>
</comment>
<keyword evidence="2" id="KW-1185">Reference proteome</keyword>
<accession>A0A1Q8Q6D9</accession>
<dbReference type="STRING" id="1714264.BTO30_07160"/>